<dbReference type="EMBL" id="CP011034">
    <property type="protein sequence ID" value="ALS34471.1"/>
    <property type="molecule type" value="Genomic_DNA"/>
</dbReference>
<dbReference type="Proteomes" id="UP000065261">
    <property type="component" value="Chromosome I"/>
</dbReference>
<evidence type="ECO:0000313" key="4">
    <source>
        <dbReference type="Proteomes" id="UP000065261"/>
    </source>
</evidence>
<dbReference type="RefSeq" id="WP_058374415.1">
    <property type="nucleotide sequence ID" value="NZ_CP011034.1"/>
</dbReference>
<dbReference type="PIRSF" id="PIRSF017082">
    <property type="entry name" value="YflP"/>
    <property type="match status" value="1"/>
</dbReference>
<organism evidence="3">
    <name type="scientific">Pseudoalteromonas translucida KMM 520</name>
    <dbReference type="NCBI Taxonomy" id="1315283"/>
    <lineage>
        <taxon>Bacteria</taxon>
        <taxon>Pseudomonadati</taxon>
        <taxon>Pseudomonadota</taxon>
        <taxon>Gammaproteobacteria</taxon>
        <taxon>Alteromonadales</taxon>
        <taxon>Pseudoalteromonadaceae</taxon>
        <taxon>Pseudoalteromonas</taxon>
    </lineage>
</organism>
<reference evidence="3 4" key="1">
    <citation type="submission" date="2015-03" db="EMBL/GenBank/DDBJ databases">
        <authorList>
            <person name="Murphy D."/>
        </authorList>
    </citation>
    <scope>NUCLEOTIDE SEQUENCE [LARGE SCALE GENOMIC DNA]</scope>
    <source>
        <strain evidence="3 4">KMM 520</strain>
    </source>
</reference>
<sequence>MKLFKSFKSLKTTVLAASLVLSSPFVMADIHFLVPGGPGGGWDTTARGVGEGLVKSGIEDNASFQNMSGGGGGRAIAYLIESGTKKGDILMVNSTPIVLRALTGRIPYSYRDLTPVASMIADYGAFVVCNDSPFKTWQDVVKSIKEDPSSVKVAGGSARGSMDHLVAAQAVKAAGIDGRRLRYIPYDAGGKAKAGLLSGEVNLLSTGLSEALEVANGGQARILAVTSGEPLPDYPEIPTLKSLGYDMEFVNWRGFFAAPNLPAEKLAEYTKKLRKLQSTPEWEVVRARNGWLNLFQEKEQFIKSLEAQEAQLKVVMEELGFIRTLQ</sequence>
<name>A0A0U2WHG0_9GAMM</name>
<dbReference type="AlphaFoldDB" id="A0A0U2WHG0"/>
<dbReference type="KEGG" id="ptn:PTRA_a3509"/>
<accession>A0A0U2WHG0</accession>
<dbReference type="CDD" id="cd07012">
    <property type="entry name" value="PBP2_Bug_TTT"/>
    <property type="match status" value="1"/>
</dbReference>
<feature type="signal peptide" evidence="2">
    <location>
        <begin position="1"/>
        <end position="28"/>
    </location>
</feature>
<keyword evidence="2" id="KW-0732">Signal</keyword>
<dbReference type="Gene3D" id="3.40.190.150">
    <property type="entry name" value="Bordetella uptake gene, domain 1"/>
    <property type="match status" value="1"/>
</dbReference>
<proteinExistence type="inferred from homology"/>
<dbReference type="PANTHER" id="PTHR42928:SF3">
    <property type="entry name" value="UPF0065 PROTEIN YFLP"/>
    <property type="match status" value="1"/>
</dbReference>
<protein>
    <submittedName>
        <fullName evidence="3">Putative tricarboxylic transport membrane protein</fullName>
    </submittedName>
</protein>
<gene>
    <name evidence="3" type="primary">tctC</name>
    <name evidence="3" type="ORF">PTRA_a3509</name>
</gene>
<dbReference type="OrthoDB" id="9780943at2"/>
<dbReference type="Gene3D" id="3.40.190.10">
    <property type="entry name" value="Periplasmic binding protein-like II"/>
    <property type="match status" value="1"/>
</dbReference>
<comment type="similarity">
    <text evidence="1">Belongs to the UPF0065 (bug) family.</text>
</comment>
<evidence type="ECO:0000256" key="1">
    <source>
        <dbReference type="ARBA" id="ARBA00006987"/>
    </source>
</evidence>
<dbReference type="PANTHER" id="PTHR42928">
    <property type="entry name" value="TRICARBOXYLATE-BINDING PROTEIN"/>
    <property type="match status" value="1"/>
</dbReference>
<dbReference type="SUPFAM" id="SSF53850">
    <property type="entry name" value="Periplasmic binding protein-like II"/>
    <property type="match status" value="1"/>
</dbReference>
<dbReference type="InterPro" id="IPR005064">
    <property type="entry name" value="BUG"/>
</dbReference>
<evidence type="ECO:0000256" key="2">
    <source>
        <dbReference type="SAM" id="SignalP"/>
    </source>
</evidence>
<dbReference type="InterPro" id="IPR042100">
    <property type="entry name" value="Bug_dom1"/>
</dbReference>
<evidence type="ECO:0000313" key="3">
    <source>
        <dbReference type="EMBL" id="ALS34471.1"/>
    </source>
</evidence>
<dbReference type="PATRIC" id="fig|1315283.4.peg.3062"/>
<dbReference type="Pfam" id="PF03401">
    <property type="entry name" value="TctC"/>
    <property type="match status" value="1"/>
</dbReference>
<feature type="chain" id="PRO_5006833616" evidence="2">
    <location>
        <begin position="29"/>
        <end position="326"/>
    </location>
</feature>